<organism evidence="1 2">
    <name type="scientific">Schistosoma margrebowiei</name>
    <dbReference type="NCBI Taxonomy" id="48269"/>
    <lineage>
        <taxon>Eukaryota</taxon>
        <taxon>Metazoa</taxon>
        <taxon>Spiralia</taxon>
        <taxon>Lophotrochozoa</taxon>
        <taxon>Platyhelminthes</taxon>
        <taxon>Trematoda</taxon>
        <taxon>Digenea</taxon>
        <taxon>Strigeidida</taxon>
        <taxon>Schistosomatoidea</taxon>
        <taxon>Schistosomatidae</taxon>
        <taxon>Schistosoma</taxon>
    </lineage>
</organism>
<sequence length="144" mass="16282">MENQFNRHHGAQIRLFTVGQQVLAMDYRGKHRTWTAGLILKKKRSVVYEVSVGSEVWILHANQLKANSIASNKIQYRLPLDVLLDTFGVKTPGTDTSVSVQEKSDTSLLPRLWINRKHRPVTRLQLDPSTRSYESAQRGGVSGV</sequence>
<keyword evidence="2" id="KW-1185">Reference proteome</keyword>
<reference evidence="1 2" key="1">
    <citation type="submission" date="2018-11" db="EMBL/GenBank/DDBJ databases">
        <authorList>
            <consortium name="Pathogen Informatics"/>
        </authorList>
    </citation>
    <scope>NUCLEOTIDE SEQUENCE [LARGE SCALE GENOMIC DNA]</scope>
    <source>
        <strain evidence="1 2">Zambia</strain>
    </source>
</reference>
<evidence type="ECO:0000313" key="2">
    <source>
        <dbReference type="Proteomes" id="UP000277204"/>
    </source>
</evidence>
<proteinExistence type="predicted"/>
<dbReference type="EMBL" id="UZAI01009265">
    <property type="protein sequence ID" value="VDP04287.1"/>
    <property type="molecule type" value="Genomic_DNA"/>
</dbReference>
<dbReference type="AlphaFoldDB" id="A0A183MAU8"/>
<evidence type="ECO:0000313" key="1">
    <source>
        <dbReference type="EMBL" id="VDP04287.1"/>
    </source>
</evidence>
<gene>
    <name evidence="1" type="ORF">SMRZ_LOCUS13173</name>
</gene>
<dbReference type="Proteomes" id="UP000277204">
    <property type="component" value="Unassembled WGS sequence"/>
</dbReference>
<accession>A0A183MAU8</accession>
<name>A0A183MAU8_9TREM</name>
<protein>
    <submittedName>
        <fullName evidence="1">Uncharacterized protein</fullName>
    </submittedName>
</protein>